<proteinExistence type="predicted"/>
<organism evidence="1 2">
    <name type="scientific">Candidatus Methanoperedens nitratireducens</name>
    <dbReference type="NCBI Taxonomy" id="1392998"/>
    <lineage>
        <taxon>Archaea</taxon>
        <taxon>Methanobacteriati</taxon>
        <taxon>Methanobacteriota</taxon>
        <taxon>Stenosarchaea group</taxon>
        <taxon>Methanomicrobia</taxon>
        <taxon>Methanosarcinales</taxon>
        <taxon>ANME-2 cluster</taxon>
        <taxon>Candidatus Methanoperedentaceae</taxon>
        <taxon>Candidatus Methanoperedens</taxon>
    </lineage>
</organism>
<dbReference type="RefSeq" id="WP_179293910.1">
    <property type="nucleotide sequence ID" value="NZ_FZMP01000124.1"/>
</dbReference>
<keyword evidence="2" id="KW-1185">Reference proteome</keyword>
<accession>A0A284VNU9</accession>
<dbReference type="Proteomes" id="UP000218615">
    <property type="component" value="Unassembled WGS sequence"/>
</dbReference>
<evidence type="ECO:0000313" key="2">
    <source>
        <dbReference type="Proteomes" id="UP000218615"/>
    </source>
</evidence>
<dbReference type="OrthoDB" id="131519at2157"/>
<gene>
    <name evidence="1" type="ORF">MNV_210058</name>
</gene>
<dbReference type="EMBL" id="FZMP01000124">
    <property type="protein sequence ID" value="SNQ60951.1"/>
    <property type="molecule type" value="Genomic_DNA"/>
</dbReference>
<evidence type="ECO:0000313" key="1">
    <source>
        <dbReference type="EMBL" id="SNQ60951.1"/>
    </source>
</evidence>
<protein>
    <submittedName>
        <fullName evidence="1">Uncharacterized protein</fullName>
    </submittedName>
</protein>
<name>A0A284VNU9_9EURY</name>
<reference evidence="2" key="1">
    <citation type="submission" date="2017-06" db="EMBL/GenBank/DDBJ databases">
        <authorList>
            <person name="Cremers G."/>
        </authorList>
    </citation>
    <scope>NUCLEOTIDE SEQUENCE [LARGE SCALE GENOMIC DNA]</scope>
</reference>
<sequence>MTRYARRKTTDRLHCTYSAIIDIFEMENNREPTTQEVNNIILIIGDHAAIAK</sequence>
<dbReference type="AlphaFoldDB" id="A0A284VNU9"/>